<dbReference type="Proteomes" id="UP000254968">
    <property type="component" value="Unassembled WGS sequence"/>
</dbReference>
<evidence type="ECO:0000313" key="2">
    <source>
        <dbReference type="Proteomes" id="UP000254968"/>
    </source>
</evidence>
<organism evidence="1 2">
    <name type="scientific">Legionella beliardensis</name>
    <dbReference type="NCBI Taxonomy" id="91822"/>
    <lineage>
        <taxon>Bacteria</taxon>
        <taxon>Pseudomonadati</taxon>
        <taxon>Pseudomonadota</taxon>
        <taxon>Gammaproteobacteria</taxon>
        <taxon>Legionellales</taxon>
        <taxon>Legionellaceae</taxon>
        <taxon>Legionella</taxon>
    </lineage>
</organism>
<dbReference type="OrthoDB" id="9895934at2"/>
<dbReference type="EMBL" id="UGNV01000002">
    <property type="protein sequence ID" value="STX55492.1"/>
    <property type="molecule type" value="Genomic_DNA"/>
</dbReference>
<reference evidence="1 2" key="1">
    <citation type="submission" date="2018-06" db="EMBL/GenBank/DDBJ databases">
        <authorList>
            <consortium name="Pathogen Informatics"/>
            <person name="Doyle S."/>
        </authorList>
    </citation>
    <scope>NUCLEOTIDE SEQUENCE [LARGE SCALE GENOMIC DNA]</scope>
    <source>
        <strain evidence="1 2">NCTC13315</strain>
    </source>
</reference>
<dbReference type="AlphaFoldDB" id="A0A378JNZ1"/>
<evidence type="ECO:0000313" key="1">
    <source>
        <dbReference type="EMBL" id="STX55492.1"/>
    </source>
</evidence>
<accession>A0A378JNZ1</accession>
<proteinExistence type="predicted"/>
<protein>
    <submittedName>
        <fullName evidence="1">Uncharacterized protein</fullName>
    </submittedName>
</protein>
<gene>
    <name evidence="1" type="ORF">NCTC13315_02864</name>
</gene>
<sequence length="341" mass="39087">MAITISVIRAALQKYDNETGPVSYYGSSLWGERDGVSELRQFLTTLPLEDRELLRQETISLAEILIKVKSINKPRHDALFKGLKEQFSLEKLQAFKRLNDNNLVDLYFDKVFHHVNPVSAARAITHFRKMSKKDIDVNLKEQTLPELLLQEDPYKTIKSKTSIARALSYLEKCNLNTPDNNKKIQEQPIPIQKALRKCINNNILIDQKILSLIEKSKEPIDMASALIELFQYKNNEHRITILEEAKTCIDPKFIRGALILLSNKKNPCDKDTLQLLKQAEDPCVAAKLIVLEEMKSEINNLNKITYSALRGVLFIQGKAIRAPETLIQEAEDKLKESFKHH</sequence>
<name>A0A378JNZ1_9GAMM</name>
<keyword evidence="2" id="KW-1185">Reference proteome</keyword>
<dbReference type="RefSeq" id="WP_115304136.1">
    <property type="nucleotide sequence ID" value="NZ_CAAAHO010000010.1"/>
</dbReference>